<dbReference type="SUPFAM" id="SSF51294">
    <property type="entry name" value="Hedgehog/intein (Hint) domain"/>
    <property type="match status" value="1"/>
</dbReference>
<name>A0A1N6IK90_9RHOB</name>
<dbReference type="EMBL" id="FSRL01000002">
    <property type="protein sequence ID" value="SIO32458.1"/>
    <property type="molecule type" value="Genomic_DNA"/>
</dbReference>
<feature type="domain" description="Hedgehog/Intein (Hint)" evidence="1">
    <location>
        <begin position="33"/>
        <end position="165"/>
    </location>
</feature>
<dbReference type="Pfam" id="PF13403">
    <property type="entry name" value="Hint_2"/>
    <property type="match status" value="1"/>
</dbReference>
<keyword evidence="3" id="KW-1185">Reference proteome</keyword>
<evidence type="ECO:0000259" key="1">
    <source>
        <dbReference type="Pfam" id="PF13403"/>
    </source>
</evidence>
<dbReference type="InterPro" id="IPR028992">
    <property type="entry name" value="Hedgehog/Intein_dom"/>
</dbReference>
<dbReference type="AlphaFoldDB" id="A0A1N6IK90"/>
<accession>A0A1N6IK90</accession>
<evidence type="ECO:0000313" key="2">
    <source>
        <dbReference type="EMBL" id="SIO32458.1"/>
    </source>
</evidence>
<reference evidence="3" key="1">
    <citation type="submission" date="2016-11" db="EMBL/GenBank/DDBJ databases">
        <authorList>
            <person name="Varghese N."/>
            <person name="Submissions S."/>
        </authorList>
    </citation>
    <scope>NUCLEOTIDE SEQUENCE [LARGE SCALE GENOMIC DNA]</scope>
    <source>
        <strain evidence="3">DSM 29440</strain>
    </source>
</reference>
<gene>
    <name evidence="2" type="ORF">SAMN05444002_3998</name>
</gene>
<sequence length="229" mass="24328">MFMGWKTSDLGITGSRPAGDRRRDARGAGHGIVAGTLVATSMGWRPVEALMVGDEVMTFDGGMQRITGMSRARLWTGEAECPRPMWPIRVPAGVMGNRRDLALMPEETVVIESDAAEDMFDDPFALIPALALIDMPGVERIRPAREVEVVSISFAEDQVIFVEGSALIFCPTGAAGAPIGMAAVLSEEFNGTASSAYQVLSLDDARLLASCMVAEQAARDVPAAARKAA</sequence>
<proteinExistence type="predicted"/>
<dbReference type="STRING" id="1217970.SAMN05444002_3998"/>
<evidence type="ECO:0000313" key="3">
    <source>
        <dbReference type="Proteomes" id="UP000184932"/>
    </source>
</evidence>
<dbReference type="Proteomes" id="UP000184932">
    <property type="component" value="Unassembled WGS sequence"/>
</dbReference>
<organism evidence="2 3">
    <name type="scientific">Vannielia litorea</name>
    <dbReference type="NCBI Taxonomy" id="1217970"/>
    <lineage>
        <taxon>Bacteria</taxon>
        <taxon>Pseudomonadati</taxon>
        <taxon>Pseudomonadota</taxon>
        <taxon>Alphaproteobacteria</taxon>
        <taxon>Rhodobacterales</taxon>
        <taxon>Paracoccaceae</taxon>
        <taxon>Vannielia</taxon>
    </lineage>
</organism>
<dbReference type="InterPro" id="IPR036844">
    <property type="entry name" value="Hint_dom_sf"/>
</dbReference>
<protein>
    <submittedName>
        <fullName evidence="2">Hint domain-containing protein</fullName>
    </submittedName>
</protein>